<evidence type="ECO:0000313" key="1">
    <source>
        <dbReference type="EMBL" id="CAK0864123.1"/>
    </source>
</evidence>
<accession>A0ABN9UVK2</accession>
<sequence>VVRWRIESADAPDALEQVVMNLAAQADMTCDVLGYCSIPVLFTARLQQPLILPPLPDDTLPGPQELSRILKGRTFFGRGIPVMRFEKLVDTLSQRPDFQ</sequence>
<dbReference type="EMBL" id="CAUYUJ010016332">
    <property type="protein sequence ID" value="CAK0864123.1"/>
    <property type="molecule type" value="Genomic_DNA"/>
</dbReference>
<name>A0ABN9UVK2_9DINO</name>
<organism evidence="1 2">
    <name type="scientific">Prorocentrum cordatum</name>
    <dbReference type="NCBI Taxonomy" id="2364126"/>
    <lineage>
        <taxon>Eukaryota</taxon>
        <taxon>Sar</taxon>
        <taxon>Alveolata</taxon>
        <taxon>Dinophyceae</taxon>
        <taxon>Prorocentrales</taxon>
        <taxon>Prorocentraceae</taxon>
        <taxon>Prorocentrum</taxon>
    </lineage>
</organism>
<feature type="non-terminal residue" evidence="1">
    <location>
        <position position="1"/>
    </location>
</feature>
<protein>
    <submittedName>
        <fullName evidence="1">Uncharacterized protein</fullName>
    </submittedName>
</protein>
<comment type="caution">
    <text evidence="1">The sequence shown here is derived from an EMBL/GenBank/DDBJ whole genome shotgun (WGS) entry which is preliminary data.</text>
</comment>
<evidence type="ECO:0000313" key="2">
    <source>
        <dbReference type="Proteomes" id="UP001189429"/>
    </source>
</evidence>
<feature type="non-terminal residue" evidence="1">
    <location>
        <position position="99"/>
    </location>
</feature>
<reference evidence="1" key="1">
    <citation type="submission" date="2023-10" db="EMBL/GenBank/DDBJ databases">
        <authorList>
            <person name="Chen Y."/>
            <person name="Shah S."/>
            <person name="Dougan E. K."/>
            <person name="Thang M."/>
            <person name="Chan C."/>
        </authorList>
    </citation>
    <scope>NUCLEOTIDE SEQUENCE [LARGE SCALE GENOMIC DNA]</scope>
</reference>
<dbReference type="Proteomes" id="UP001189429">
    <property type="component" value="Unassembled WGS sequence"/>
</dbReference>
<gene>
    <name evidence="1" type="ORF">PCOR1329_LOCUS52080</name>
</gene>
<keyword evidence="2" id="KW-1185">Reference proteome</keyword>
<proteinExistence type="predicted"/>